<evidence type="ECO:0000256" key="1">
    <source>
        <dbReference type="ARBA" id="ARBA00009156"/>
    </source>
</evidence>
<reference evidence="6" key="1">
    <citation type="submission" date="2023-06" db="EMBL/GenBank/DDBJ databases">
        <title>Genomic of Agaribacillus aureum.</title>
        <authorList>
            <person name="Wang G."/>
        </authorList>
    </citation>
    <scope>NUCLEOTIDE SEQUENCE</scope>
    <source>
        <strain evidence="6">BMA12</strain>
    </source>
</reference>
<comment type="similarity">
    <text evidence="1">Belongs to the FGGY kinase family.</text>
</comment>
<protein>
    <submittedName>
        <fullName evidence="6">Gluconokinase</fullName>
        <ecNumber evidence="6">2.7.1.12</ecNumber>
    </submittedName>
</protein>
<dbReference type="Gene3D" id="3.30.420.40">
    <property type="match status" value="2"/>
</dbReference>
<dbReference type="InterPro" id="IPR018485">
    <property type="entry name" value="FGGY_C"/>
</dbReference>
<name>A0ABT8L718_9BACT</name>
<gene>
    <name evidence="6" type="ORF">QQ020_15860</name>
</gene>
<dbReference type="CDD" id="cd07770">
    <property type="entry name" value="ASKHA_NBD_FGGY_GntK"/>
    <property type="match status" value="1"/>
</dbReference>
<dbReference type="PANTHER" id="PTHR43095">
    <property type="entry name" value="SUGAR KINASE"/>
    <property type="match status" value="1"/>
</dbReference>
<evidence type="ECO:0000313" key="6">
    <source>
        <dbReference type="EMBL" id="MDN5213547.1"/>
    </source>
</evidence>
<dbReference type="Pfam" id="PF02782">
    <property type="entry name" value="FGGY_C"/>
    <property type="match status" value="1"/>
</dbReference>
<dbReference type="RefSeq" id="WP_346758885.1">
    <property type="nucleotide sequence ID" value="NZ_JAUJEB010000003.1"/>
</dbReference>
<dbReference type="PIRSF" id="PIRSF000538">
    <property type="entry name" value="GlpK"/>
    <property type="match status" value="1"/>
</dbReference>
<evidence type="ECO:0000259" key="5">
    <source>
        <dbReference type="Pfam" id="PF02782"/>
    </source>
</evidence>
<keyword evidence="7" id="KW-1185">Reference proteome</keyword>
<accession>A0ABT8L718</accession>
<dbReference type="Proteomes" id="UP001172083">
    <property type="component" value="Unassembled WGS sequence"/>
</dbReference>
<dbReference type="EC" id="2.7.1.12" evidence="6"/>
<feature type="domain" description="Carbohydrate kinase FGGY N-terminal" evidence="4">
    <location>
        <begin position="5"/>
        <end position="246"/>
    </location>
</feature>
<dbReference type="PANTHER" id="PTHR43095:SF2">
    <property type="entry name" value="GLUCONOKINASE"/>
    <property type="match status" value="1"/>
</dbReference>
<comment type="caution">
    <text evidence="6">The sequence shown here is derived from an EMBL/GenBank/DDBJ whole genome shotgun (WGS) entry which is preliminary data.</text>
</comment>
<dbReference type="InterPro" id="IPR018484">
    <property type="entry name" value="FGGY_N"/>
</dbReference>
<sequence>MVEILIGIDIGTGSTKAVAYNINNPGIADSSQRFYPTDYQGDQHEQNPALIYDAFQEAFRELVARLPRHRLAGIVFSSALHSLIAVDKDGKPLTNCIIWSDNRSKEQAKNIRQNGQVEEVYYKTGTPVHPMSPLCKIAYIRESMPEVFTKTYKFISIKSYILHRLGFPFLVDYSVASATGLFDIEKLAWSPLALELAGINTDHLSDPVPTTFQINSNHHEQTKSIGIPEGTPIIIGGGDGPLANLGSLTLGKGQGCLTLGTSGAMRVTTKQILKDPDRRIFNYIIDDQLYAAGGAVNSGGIVLRWLQSLFPTNHNGDTGFEELLEKVREVEPGAAGLVFLPWILGERAPVWETEAKGIYHGVSFQHQQQHFIRAGLEGVCFNLLNISKIMESLSGKIDEINFNGGLAQSTFFCQMLADIFKVVIKVTPKVDLSAFGAIILGLKALGHISDFNQIPVLNRQMLAFYPNEKYRQAYEQSFKRFLSLVDANHLQ</sequence>
<dbReference type="EMBL" id="JAUJEB010000003">
    <property type="protein sequence ID" value="MDN5213547.1"/>
    <property type="molecule type" value="Genomic_DNA"/>
</dbReference>
<evidence type="ECO:0000259" key="4">
    <source>
        <dbReference type="Pfam" id="PF00370"/>
    </source>
</evidence>
<feature type="domain" description="Carbohydrate kinase FGGY C-terminal" evidence="5">
    <location>
        <begin position="257"/>
        <end position="444"/>
    </location>
</feature>
<dbReference type="InterPro" id="IPR000577">
    <property type="entry name" value="Carb_kinase_FGGY"/>
</dbReference>
<keyword evidence="3" id="KW-0418">Kinase</keyword>
<keyword evidence="2 6" id="KW-0808">Transferase</keyword>
<dbReference type="Pfam" id="PF00370">
    <property type="entry name" value="FGGY_N"/>
    <property type="match status" value="1"/>
</dbReference>
<dbReference type="SUPFAM" id="SSF53067">
    <property type="entry name" value="Actin-like ATPase domain"/>
    <property type="match status" value="2"/>
</dbReference>
<dbReference type="InterPro" id="IPR043129">
    <property type="entry name" value="ATPase_NBD"/>
</dbReference>
<organism evidence="6 7">
    <name type="scientific">Agaribacillus aureus</name>
    <dbReference type="NCBI Taxonomy" id="3051825"/>
    <lineage>
        <taxon>Bacteria</taxon>
        <taxon>Pseudomonadati</taxon>
        <taxon>Bacteroidota</taxon>
        <taxon>Cytophagia</taxon>
        <taxon>Cytophagales</taxon>
        <taxon>Splendidivirgaceae</taxon>
        <taxon>Agaribacillus</taxon>
    </lineage>
</organism>
<evidence type="ECO:0000256" key="3">
    <source>
        <dbReference type="ARBA" id="ARBA00022777"/>
    </source>
</evidence>
<dbReference type="InterPro" id="IPR050406">
    <property type="entry name" value="FGGY_Carb_Kinase"/>
</dbReference>
<dbReference type="GO" id="GO:0046316">
    <property type="term" value="F:gluconokinase activity"/>
    <property type="evidence" value="ECO:0007669"/>
    <property type="project" value="UniProtKB-EC"/>
</dbReference>
<evidence type="ECO:0000313" key="7">
    <source>
        <dbReference type="Proteomes" id="UP001172083"/>
    </source>
</evidence>
<proteinExistence type="inferred from homology"/>
<evidence type="ECO:0000256" key="2">
    <source>
        <dbReference type="ARBA" id="ARBA00022679"/>
    </source>
</evidence>